<evidence type="ECO:0000313" key="2">
    <source>
        <dbReference type="EMBL" id="MFB9731895.1"/>
    </source>
</evidence>
<dbReference type="EMBL" id="JBHMAX010000015">
    <property type="protein sequence ID" value="MFB9731895.1"/>
    <property type="molecule type" value="Genomic_DNA"/>
</dbReference>
<organism evidence="2 3">
    <name type="scientific">Ornithinimicrobium kibberense</name>
    <dbReference type="NCBI Taxonomy" id="282060"/>
    <lineage>
        <taxon>Bacteria</taxon>
        <taxon>Bacillati</taxon>
        <taxon>Actinomycetota</taxon>
        <taxon>Actinomycetes</taxon>
        <taxon>Micrococcales</taxon>
        <taxon>Ornithinimicrobiaceae</taxon>
        <taxon>Ornithinimicrobium</taxon>
    </lineage>
</organism>
<reference evidence="2 3" key="1">
    <citation type="submission" date="2024-09" db="EMBL/GenBank/DDBJ databases">
        <authorList>
            <person name="Sun Q."/>
            <person name="Mori K."/>
        </authorList>
    </citation>
    <scope>NUCLEOTIDE SEQUENCE [LARGE SCALE GENOMIC DNA]</scope>
    <source>
        <strain evidence="2 3">JCM 12763</strain>
    </source>
</reference>
<evidence type="ECO:0000313" key="3">
    <source>
        <dbReference type="Proteomes" id="UP001589613"/>
    </source>
</evidence>
<comment type="caution">
    <text evidence="2">The sequence shown here is derived from an EMBL/GenBank/DDBJ whole genome shotgun (WGS) entry which is preliminary data.</text>
</comment>
<feature type="region of interest" description="Disordered" evidence="1">
    <location>
        <begin position="1"/>
        <end position="40"/>
    </location>
</feature>
<evidence type="ECO:0008006" key="4">
    <source>
        <dbReference type="Google" id="ProtNLM"/>
    </source>
</evidence>
<gene>
    <name evidence="2" type="ORF">ACFFN0_07555</name>
</gene>
<proteinExistence type="predicted"/>
<protein>
    <recommendedName>
        <fullName evidence="4">ATP-binding protein</fullName>
    </recommendedName>
</protein>
<keyword evidence="3" id="KW-1185">Reference proteome</keyword>
<feature type="compositionally biased region" description="Basic residues" evidence="1">
    <location>
        <begin position="1"/>
        <end position="11"/>
    </location>
</feature>
<dbReference type="RefSeq" id="WP_141337067.1">
    <property type="nucleotide sequence ID" value="NZ_JBHMAX010000015.1"/>
</dbReference>
<accession>A0ABV5V2C5</accession>
<sequence>MSTTPARRRHPATSPFRREPAPAVPEFHRDDRVTHDSHGMGRVVGVETDAVRVDFGTCTMRILSPYSKLAKL</sequence>
<dbReference type="Proteomes" id="UP001589613">
    <property type="component" value="Unassembled WGS sequence"/>
</dbReference>
<evidence type="ECO:0000256" key="1">
    <source>
        <dbReference type="SAM" id="MobiDB-lite"/>
    </source>
</evidence>
<feature type="compositionally biased region" description="Basic and acidic residues" evidence="1">
    <location>
        <begin position="16"/>
        <end position="39"/>
    </location>
</feature>
<name>A0ABV5V2C5_9MICO</name>